<proteinExistence type="predicted"/>
<dbReference type="Proteomes" id="UP000546126">
    <property type="component" value="Unassembled WGS sequence"/>
</dbReference>
<sequence>MTNAERRAYNQRRHAEQRRELAAGRGVQGVAELWWDEARRIARERAADGDEGAWHDLALTLTNYCQRYRQ</sequence>
<evidence type="ECO:0000313" key="2">
    <source>
        <dbReference type="EMBL" id="NUW45514.1"/>
    </source>
</evidence>
<dbReference type="RefSeq" id="WP_175604974.1">
    <property type="nucleotide sequence ID" value="NZ_JABWGO010000012.1"/>
</dbReference>
<evidence type="ECO:0000256" key="1">
    <source>
        <dbReference type="SAM" id="MobiDB-lite"/>
    </source>
</evidence>
<organism evidence="2 3">
    <name type="scientific">Nonomuraea rhodomycinica</name>
    <dbReference type="NCBI Taxonomy" id="1712872"/>
    <lineage>
        <taxon>Bacteria</taxon>
        <taxon>Bacillati</taxon>
        <taxon>Actinomycetota</taxon>
        <taxon>Actinomycetes</taxon>
        <taxon>Streptosporangiales</taxon>
        <taxon>Streptosporangiaceae</taxon>
        <taxon>Nonomuraea</taxon>
    </lineage>
</organism>
<gene>
    <name evidence="2" type="ORF">HT134_36180</name>
</gene>
<protein>
    <submittedName>
        <fullName evidence="2">Uncharacterized protein</fullName>
    </submittedName>
</protein>
<evidence type="ECO:0000313" key="3">
    <source>
        <dbReference type="Proteomes" id="UP000546126"/>
    </source>
</evidence>
<dbReference type="AlphaFoldDB" id="A0A7Y6MG47"/>
<reference evidence="2 3" key="1">
    <citation type="submission" date="2020-06" db="EMBL/GenBank/DDBJ databases">
        <authorList>
            <person name="Chanama M."/>
        </authorList>
    </citation>
    <scope>NUCLEOTIDE SEQUENCE [LARGE SCALE GENOMIC DNA]</scope>
    <source>
        <strain evidence="2 3">TBRC6557</strain>
    </source>
</reference>
<dbReference type="EMBL" id="JABWGO010000012">
    <property type="protein sequence ID" value="NUW45514.1"/>
    <property type="molecule type" value="Genomic_DNA"/>
</dbReference>
<feature type="region of interest" description="Disordered" evidence="1">
    <location>
        <begin position="1"/>
        <end position="21"/>
    </location>
</feature>
<comment type="caution">
    <text evidence="2">The sequence shown here is derived from an EMBL/GenBank/DDBJ whole genome shotgun (WGS) entry which is preliminary data.</text>
</comment>
<accession>A0A7Y6MG47</accession>
<keyword evidence="3" id="KW-1185">Reference proteome</keyword>
<name>A0A7Y6MG47_9ACTN</name>